<gene>
    <name evidence="7" type="ORF">JZM24_12795</name>
</gene>
<dbReference type="PANTHER" id="PTHR35892:SF2">
    <property type="entry name" value="OUTER MEMBRANE PROTEIN PAGN"/>
    <property type="match status" value="1"/>
</dbReference>
<evidence type="ECO:0000313" key="7">
    <source>
        <dbReference type="EMBL" id="MBT9432789.1"/>
    </source>
</evidence>
<dbReference type="PRINTS" id="PR00316">
    <property type="entry name" value="ENTEROVIROMP"/>
</dbReference>
<name>A0ABS5YCN8_9GAMM</name>
<proteinExistence type="predicted"/>
<evidence type="ECO:0000256" key="2">
    <source>
        <dbReference type="ARBA" id="ARBA00022452"/>
    </source>
</evidence>
<accession>A0ABS5YCN8</accession>
<dbReference type="RefSeq" id="WP_215669900.1">
    <property type="nucleotide sequence ID" value="NZ_JAFJYC010000001.1"/>
</dbReference>
<dbReference type="PROSITE" id="PS00694">
    <property type="entry name" value="ENT_VIR_OMP_1"/>
    <property type="match status" value="1"/>
</dbReference>
<reference evidence="7 8" key="1">
    <citation type="journal article" date="2021" name="Genome Biol. Evol.">
        <title>The evolution of interdependence in a four-way mealybug symbiosis.</title>
        <authorList>
            <person name="Garber A.I."/>
            <person name="Kupper M."/>
            <person name="Laetsch D.R."/>
            <person name="Weldon S.R."/>
            <person name="Ladinsky M.S."/>
            <person name="Bjorkman P.J."/>
            <person name="McCutcheon J.P."/>
        </authorList>
    </citation>
    <scope>NUCLEOTIDE SEQUENCE [LARGE SCALE GENOMIC DNA]</scope>
    <source>
        <strain evidence="7">SOD</strain>
    </source>
</reference>
<evidence type="ECO:0000256" key="1">
    <source>
        <dbReference type="ARBA" id="ARBA00004141"/>
    </source>
</evidence>
<keyword evidence="4 6" id="KW-0732">Signal</keyword>
<keyword evidence="5" id="KW-0472">Membrane</keyword>
<dbReference type="SUPFAM" id="SSF56925">
    <property type="entry name" value="OMPA-like"/>
    <property type="match status" value="1"/>
</dbReference>
<evidence type="ECO:0000256" key="4">
    <source>
        <dbReference type="ARBA" id="ARBA00022729"/>
    </source>
</evidence>
<evidence type="ECO:0000256" key="5">
    <source>
        <dbReference type="ARBA" id="ARBA00023136"/>
    </source>
</evidence>
<dbReference type="InterPro" id="IPR051723">
    <property type="entry name" value="Bact_OM_Invasion-Related"/>
</dbReference>
<keyword evidence="3" id="KW-0812">Transmembrane</keyword>
<dbReference type="InterPro" id="IPR000758">
    <property type="entry name" value="Enterovir_OMP"/>
</dbReference>
<evidence type="ECO:0000256" key="3">
    <source>
        <dbReference type="ARBA" id="ARBA00022692"/>
    </source>
</evidence>
<feature type="signal peptide" evidence="6">
    <location>
        <begin position="1"/>
        <end position="22"/>
    </location>
</feature>
<comment type="caution">
    <text evidence="7">The sequence shown here is derived from an EMBL/GenBank/DDBJ whole genome shotgun (WGS) entry which is preliminary data.</text>
</comment>
<evidence type="ECO:0000256" key="6">
    <source>
        <dbReference type="SAM" id="SignalP"/>
    </source>
</evidence>
<dbReference type="Gene3D" id="2.40.160.20">
    <property type="match status" value="1"/>
</dbReference>
<organism evidence="7 8">
    <name type="scientific">Candidatus Sodalis endolongispinus</name>
    <dbReference type="NCBI Taxonomy" id="2812662"/>
    <lineage>
        <taxon>Bacteria</taxon>
        <taxon>Pseudomonadati</taxon>
        <taxon>Pseudomonadota</taxon>
        <taxon>Gammaproteobacteria</taxon>
        <taxon>Enterobacterales</taxon>
        <taxon>Bruguierivoracaceae</taxon>
        <taxon>Sodalis</taxon>
    </lineage>
</organism>
<dbReference type="InterPro" id="IPR011250">
    <property type="entry name" value="OMP/PagP_B-barrel"/>
</dbReference>
<keyword evidence="2" id="KW-1134">Transmembrane beta strand</keyword>
<evidence type="ECO:0000313" key="8">
    <source>
        <dbReference type="Proteomes" id="UP000811282"/>
    </source>
</evidence>
<keyword evidence="8" id="KW-1185">Reference proteome</keyword>
<dbReference type="PANTHER" id="PTHR35892">
    <property type="entry name" value="OUTER MEMBRANE PROTEIN PAGN-RELATED"/>
    <property type="match status" value="1"/>
</dbReference>
<dbReference type="Proteomes" id="UP000811282">
    <property type="component" value="Unassembled WGS sequence"/>
</dbReference>
<feature type="chain" id="PRO_5045210642" evidence="6">
    <location>
        <begin position="23"/>
        <end position="200"/>
    </location>
</feature>
<sequence>MKTQFSILVLGAALALPVKALADYHNLSAGYLHSNIANDIDGGPSHTGRLDGVNIKYRYEWGEPLSLIGSLSYMTANAYSHRVVENKLQEDLRYRYSAVSLTAGPTWRFNDYVSVYSVIGVNYDNYSFHAKQSTFKTGAAQAIGHSLSRLQRASFAYGAGVQINPVEHMIIDLGYEASRFNPDGLTLTRNSLLFGVGYRF</sequence>
<dbReference type="Pfam" id="PF06316">
    <property type="entry name" value="Ail_Lom"/>
    <property type="match status" value="1"/>
</dbReference>
<comment type="subcellular location">
    <subcellularLocation>
        <location evidence="1">Membrane</location>
        <topology evidence="1">Multi-pass membrane protein</topology>
    </subcellularLocation>
</comment>
<dbReference type="EMBL" id="JAFJYC010000001">
    <property type="protein sequence ID" value="MBT9432789.1"/>
    <property type="molecule type" value="Genomic_DNA"/>
</dbReference>
<protein>
    <submittedName>
        <fullName evidence="7">Ail/Lom family outer membrane beta-barrel protein</fullName>
    </submittedName>
</protein>